<accession>A0AAU1U0R4</accession>
<gene>
    <name evidence="2" type="ORF">OHU69_09000</name>
</gene>
<feature type="domain" description="Aminotransferase class V" evidence="1">
    <location>
        <begin position="37"/>
        <end position="371"/>
    </location>
</feature>
<dbReference type="Gene3D" id="3.90.1150.10">
    <property type="entry name" value="Aspartate Aminotransferase, domain 1"/>
    <property type="match status" value="1"/>
</dbReference>
<dbReference type="Pfam" id="PF00266">
    <property type="entry name" value="Aminotran_5"/>
    <property type="match status" value="1"/>
</dbReference>
<dbReference type="Gene3D" id="3.40.640.10">
    <property type="entry name" value="Type I PLP-dependent aspartate aminotransferase-like (Major domain)"/>
    <property type="match status" value="1"/>
</dbReference>
<keyword evidence="2" id="KW-0032">Aminotransferase</keyword>
<dbReference type="AlphaFoldDB" id="A0AAU1U0R4"/>
<evidence type="ECO:0000259" key="1">
    <source>
        <dbReference type="Pfam" id="PF00266"/>
    </source>
</evidence>
<protein>
    <submittedName>
        <fullName evidence="2">Aminotransferase class V-fold PLP-dependent enzyme</fullName>
    </submittedName>
</protein>
<dbReference type="InterPro" id="IPR015421">
    <property type="entry name" value="PyrdxlP-dep_Trfase_major"/>
</dbReference>
<organism evidence="2">
    <name type="scientific">Streptomyces sp. NBC_00119</name>
    <dbReference type="NCBI Taxonomy" id="2975659"/>
    <lineage>
        <taxon>Bacteria</taxon>
        <taxon>Bacillati</taxon>
        <taxon>Actinomycetota</taxon>
        <taxon>Actinomycetes</taxon>
        <taxon>Kitasatosporales</taxon>
        <taxon>Streptomycetaceae</taxon>
        <taxon>Streptomyces</taxon>
    </lineage>
</organism>
<keyword evidence="2" id="KW-0808">Transferase</keyword>
<dbReference type="InterPro" id="IPR000192">
    <property type="entry name" value="Aminotrans_V_dom"/>
</dbReference>
<dbReference type="SUPFAM" id="SSF53383">
    <property type="entry name" value="PLP-dependent transferases"/>
    <property type="match status" value="1"/>
</dbReference>
<evidence type="ECO:0000313" key="2">
    <source>
        <dbReference type="EMBL" id="WTS11194.1"/>
    </source>
</evidence>
<dbReference type="GO" id="GO:0008483">
    <property type="term" value="F:transaminase activity"/>
    <property type="evidence" value="ECO:0007669"/>
    <property type="project" value="UniProtKB-KW"/>
</dbReference>
<dbReference type="InterPro" id="IPR015422">
    <property type="entry name" value="PyrdxlP-dep_Trfase_small"/>
</dbReference>
<dbReference type="PANTHER" id="PTHR43586">
    <property type="entry name" value="CYSTEINE DESULFURASE"/>
    <property type="match status" value="1"/>
</dbReference>
<dbReference type="InterPro" id="IPR015424">
    <property type="entry name" value="PyrdxlP-dep_Trfase"/>
</dbReference>
<dbReference type="EMBL" id="CP108195">
    <property type="protein sequence ID" value="WTS11194.1"/>
    <property type="molecule type" value="Genomic_DNA"/>
</dbReference>
<sequence>MSLVPLDATERFRARFPSLKDTVHLASCSQGAASEHVLTALQEFQWSMRSQGAPWGAWMAQVDAAREAFAAHIGAQPDEIAVVGCASEGAYQVASTLDWSRRPGLITTDMEFPSIAHVWLAQERRGARVRHVPEREGSVLAEDYAAAIDDSTKLVSVPLVSYRNGVRLPVAETVRAAREVGARVFVDAYQGLGVLPVDVRELDCDYLVCGALKYLLGVPGIAFLYARGGLRDDVDPQLTGWFGRVDPFGFDPRSLDFPDTARRFETGTPSIPSAYAAAAGLRTLADVDPKDIEAHVGALTTYAHTRLTEIGETPASPADPELRGPQVAITDPAPDALAAALAERRIVTSPRGTLLRVSFHYYNTPSDVDALVDALGEIRAQ</sequence>
<reference evidence="2" key="1">
    <citation type="submission" date="2022-10" db="EMBL/GenBank/DDBJ databases">
        <title>The complete genomes of actinobacterial strains from the NBC collection.</title>
        <authorList>
            <person name="Joergensen T.S."/>
            <person name="Alvarez Arevalo M."/>
            <person name="Sterndorff E.B."/>
            <person name="Faurdal D."/>
            <person name="Vuksanovic O."/>
            <person name="Mourched A.-S."/>
            <person name="Charusanti P."/>
            <person name="Shaw S."/>
            <person name="Blin K."/>
            <person name="Weber T."/>
        </authorList>
    </citation>
    <scope>NUCLEOTIDE SEQUENCE</scope>
    <source>
        <strain evidence="2">NBC_00119</strain>
    </source>
</reference>
<name>A0AAU1U0R4_9ACTN</name>
<dbReference type="PANTHER" id="PTHR43586:SF15">
    <property type="entry name" value="BLR3095 PROTEIN"/>
    <property type="match status" value="1"/>
</dbReference>
<proteinExistence type="predicted"/>